<evidence type="ECO:0000313" key="2">
    <source>
        <dbReference type="Proteomes" id="UP000198615"/>
    </source>
</evidence>
<gene>
    <name evidence="1" type="ORF">SAMN05660686_00892</name>
</gene>
<comment type="caution">
    <text evidence="1">The sequence shown here is derived from an EMBL/GenBank/DDBJ whole genome shotgun (WGS) entry which is preliminary data.</text>
</comment>
<evidence type="ECO:0000313" key="1">
    <source>
        <dbReference type="EMBL" id="SDF28536.1"/>
    </source>
</evidence>
<dbReference type="EMBL" id="FNBW01000002">
    <property type="protein sequence ID" value="SDF28536.1"/>
    <property type="molecule type" value="Genomic_DNA"/>
</dbReference>
<reference evidence="1 2" key="1">
    <citation type="submission" date="2016-10" db="EMBL/GenBank/DDBJ databases">
        <authorList>
            <person name="Varghese N."/>
            <person name="Submissions S."/>
        </authorList>
    </citation>
    <scope>NUCLEOTIDE SEQUENCE [LARGE SCALE GENOMIC DNA]</scope>
    <source>
        <strain evidence="1 2">DSM 18839</strain>
    </source>
</reference>
<sequence>MYGLQLEASSPDLTEGWARAAYGRVSADTLDPDNPVRQFDRYYRSLAGGGLPRWDQFDICAVPSHVVAHIALGQPAYEADDAPTPDHFVYTLQGGAVRALLGTSVIGQKVGHVLQYNITYTLRAEIAEAVDSGRAILSRSDIAKGDWPAIQITRGLFLFSGVERPIGKLVLVLNKRYTADSAP</sequence>
<organism evidence="1 2">
    <name type="scientific">Thalassobaculum litoreum DSM 18839</name>
    <dbReference type="NCBI Taxonomy" id="1123362"/>
    <lineage>
        <taxon>Bacteria</taxon>
        <taxon>Pseudomonadati</taxon>
        <taxon>Pseudomonadota</taxon>
        <taxon>Alphaproteobacteria</taxon>
        <taxon>Rhodospirillales</taxon>
        <taxon>Thalassobaculaceae</taxon>
        <taxon>Thalassobaculum</taxon>
    </lineage>
</organism>
<evidence type="ECO:0008006" key="3">
    <source>
        <dbReference type="Google" id="ProtNLM"/>
    </source>
</evidence>
<protein>
    <recommendedName>
        <fullName evidence="3">PAS domain-containing protein</fullName>
    </recommendedName>
</protein>
<dbReference type="AlphaFoldDB" id="A0A8G2EXP6"/>
<proteinExistence type="predicted"/>
<keyword evidence="2" id="KW-1185">Reference proteome</keyword>
<accession>A0A8G2EXP6</accession>
<name>A0A8G2EXP6_9PROT</name>
<dbReference type="Proteomes" id="UP000198615">
    <property type="component" value="Unassembled WGS sequence"/>
</dbReference>